<reference evidence="1" key="1">
    <citation type="submission" date="2019-06" db="EMBL/GenBank/DDBJ databases">
        <authorList>
            <person name="Le Quere A."/>
            <person name="Colella S."/>
        </authorList>
    </citation>
    <scope>NUCLEOTIDE SEQUENCE</scope>
    <source>
        <strain evidence="1">EmedicaeMD41</strain>
    </source>
</reference>
<dbReference type="Proteomes" id="UP000507954">
    <property type="component" value="Unassembled WGS sequence"/>
</dbReference>
<gene>
    <name evidence="1" type="ORF">EMEDMD4_530204</name>
</gene>
<dbReference type="AlphaFoldDB" id="A0A508X3A0"/>
<name>A0A508X3A0_9HYPH</name>
<accession>A0A508X3A0</accession>
<sequence>MRGRPGDENRPAAIDIDDYAFAHGCFGLTLLNRKVGLRSYLERLSRGFRADFSPA</sequence>
<evidence type="ECO:0000313" key="1">
    <source>
        <dbReference type="EMBL" id="VTZ63997.1"/>
    </source>
</evidence>
<protein>
    <submittedName>
        <fullName evidence="1">Uncharacterized protein</fullName>
    </submittedName>
</protein>
<organism evidence="1">
    <name type="scientific">Sinorhizobium medicae</name>
    <dbReference type="NCBI Taxonomy" id="110321"/>
    <lineage>
        <taxon>Bacteria</taxon>
        <taxon>Pseudomonadati</taxon>
        <taxon>Pseudomonadota</taxon>
        <taxon>Alphaproteobacteria</taxon>
        <taxon>Hyphomicrobiales</taxon>
        <taxon>Rhizobiaceae</taxon>
        <taxon>Sinorhizobium/Ensifer group</taxon>
        <taxon>Sinorhizobium</taxon>
    </lineage>
</organism>
<proteinExistence type="predicted"/>
<dbReference type="EMBL" id="CABFNB010000121">
    <property type="protein sequence ID" value="VTZ63997.1"/>
    <property type="molecule type" value="Genomic_DNA"/>
</dbReference>